<name>A0A109JQV9_9HYPH</name>
<accession>A0A109JQV9</accession>
<proteinExistence type="predicted"/>
<reference evidence="1 2" key="1">
    <citation type="submission" date="2015-11" db="EMBL/GenBank/DDBJ databases">
        <title>Draft Genome Sequence of the Strain BR 10423 (Rhizobium sp.) isolated from nodules of Mimosa pudica.</title>
        <authorList>
            <person name="Barauna A.C."/>
            <person name="Zilli J.E."/>
            <person name="Simoes-Araujo J.L."/>
            <person name="Reis V.M."/>
            <person name="James E.K."/>
            <person name="Reis F.B.Jr."/>
            <person name="Rouws L.F."/>
            <person name="Passos S.R."/>
            <person name="Gois S.R."/>
        </authorList>
    </citation>
    <scope>NUCLEOTIDE SEQUENCE [LARGE SCALE GENOMIC DNA]</scope>
    <source>
        <strain evidence="1 2">BR10423</strain>
    </source>
</reference>
<comment type="caution">
    <text evidence="1">The sequence shown here is derived from an EMBL/GenBank/DDBJ whole genome shotgun (WGS) entry which is preliminary data.</text>
</comment>
<protein>
    <recommendedName>
        <fullName evidence="3">HNH endonuclease</fullName>
    </recommendedName>
</protein>
<gene>
    <name evidence="1" type="ORF">AS026_01065</name>
</gene>
<organism evidence="1 2">
    <name type="scientific">Rhizobium altiplani</name>
    <dbReference type="NCBI Taxonomy" id="1864509"/>
    <lineage>
        <taxon>Bacteria</taxon>
        <taxon>Pseudomonadati</taxon>
        <taxon>Pseudomonadota</taxon>
        <taxon>Alphaproteobacteria</taxon>
        <taxon>Hyphomicrobiales</taxon>
        <taxon>Rhizobiaceae</taxon>
        <taxon>Rhizobium/Agrobacterium group</taxon>
        <taxon>Rhizobium</taxon>
    </lineage>
</organism>
<evidence type="ECO:0000313" key="1">
    <source>
        <dbReference type="EMBL" id="KWV53456.1"/>
    </source>
</evidence>
<dbReference type="OrthoDB" id="978976at2"/>
<evidence type="ECO:0008006" key="3">
    <source>
        <dbReference type="Google" id="ProtNLM"/>
    </source>
</evidence>
<dbReference type="Proteomes" id="UP000068164">
    <property type="component" value="Unassembled WGS sequence"/>
</dbReference>
<dbReference type="EMBL" id="LNCD01000065">
    <property type="protein sequence ID" value="KWV53456.1"/>
    <property type="molecule type" value="Genomic_DNA"/>
</dbReference>
<evidence type="ECO:0000313" key="2">
    <source>
        <dbReference type="Proteomes" id="UP000068164"/>
    </source>
</evidence>
<sequence length="347" mass="39793">MTPPPYLNDPKVYIDTDTFIDLVSKKTRCLICCEPLDSKVVNREHVLPKWILRKYDLYDKEVSLPHDYHGRRYGRHTIPCCKDCNSMLGRKLEQPVRRLMEGGHSKLLRHLDGDAQRLLFAWRSWIFLKFLIKDGAIPINPDHRVEAVMQDKNTDWATLHHIHCLARSPYTGAHIAPEVLGSIVILAIDDDRYREDFDFVTVHETQTIMIRLGDLAIIANLSDSGRSMDIMHRFVLPTRQERFTILQALEICADMSATTTRIKGKPVYSTRIEQATGRPSIHADLPVYEANPVDPGTRAAIFELVYREHLPHLKIAGSDMSALQAIKENRLTFLEHRISRAAGEIEE</sequence>
<keyword evidence="2" id="KW-1185">Reference proteome</keyword>
<dbReference type="AlphaFoldDB" id="A0A109JQV9"/>